<proteinExistence type="predicted"/>
<feature type="domain" description="Magnesium transporter MgtE intracellular" evidence="2">
    <location>
        <begin position="153"/>
        <end position="245"/>
    </location>
</feature>
<evidence type="ECO:0000313" key="4">
    <source>
        <dbReference type="Proteomes" id="UP000629619"/>
    </source>
</evidence>
<dbReference type="Proteomes" id="UP000629619">
    <property type="component" value="Unassembled WGS sequence"/>
</dbReference>
<dbReference type="EMBL" id="BOMW01000046">
    <property type="protein sequence ID" value="GIF07277.1"/>
    <property type="molecule type" value="Genomic_DNA"/>
</dbReference>
<dbReference type="InterPro" id="IPR006668">
    <property type="entry name" value="Mg_transptr_MgtE_intracell_dom"/>
</dbReference>
<protein>
    <recommendedName>
        <fullName evidence="2">Magnesium transporter MgtE intracellular domain-containing protein</fullName>
    </recommendedName>
</protein>
<gene>
    <name evidence="3" type="ORF">Asi03nite_48150</name>
</gene>
<feature type="region of interest" description="Disordered" evidence="1">
    <location>
        <begin position="88"/>
        <end position="113"/>
    </location>
</feature>
<dbReference type="SUPFAM" id="SSF158791">
    <property type="entry name" value="MgtE N-terminal domain-like"/>
    <property type="match status" value="1"/>
</dbReference>
<sequence length="409" mass="45076">MPLRRYAGPAGPVQELFHRLHRLHRYAGEPSMRAIADSTHRTLSHTAVHMALTGTRGVPTWPILHAIVQALGGDAEEFRTLWVRARDHEDGDAPSAPEPSIQPTHPLVATPRRRSPPQIAEYIDETGHDPAKMNSTTLHASRQEIVGYILNSHPRRVPEILKSLPGTLAGLVLNSLPADLVRRLALSGDRELADLLISTLNTRKSAHILGSLPPLLATDVVARVPSHDAAQMLAAVDPELAAQILADLRPDAAKAEVLRHVPPESLLIIFSRAHLRQKLQIMPALVQNPDRLSFVVIKCRPPTLRVLLDAMPMADFTELLSVEMEADSRRRLAQIVSPSRMAMTLADMPVTSAALLLSVVPMHDRQLILKQLPDRARIRLASLVRVTQRARIRHDYEDGPGSHLPEPSG</sequence>
<evidence type="ECO:0000313" key="3">
    <source>
        <dbReference type="EMBL" id="GIF07277.1"/>
    </source>
</evidence>
<dbReference type="Pfam" id="PF03448">
    <property type="entry name" value="MgtE_N"/>
    <property type="match status" value="1"/>
</dbReference>
<reference evidence="3" key="1">
    <citation type="submission" date="2021-01" db="EMBL/GenBank/DDBJ databases">
        <title>Whole genome shotgun sequence of Actinoplanes siamensis NBRC 109076.</title>
        <authorList>
            <person name="Komaki H."/>
            <person name="Tamura T."/>
        </authorList>
    </citation>
    <scope>NUCLEOTIDE SEQUENCE</scope>
    <source>
        <strain evidence="3">NBRC 109076</strain>
    </source>
</reference>
<dbReference type="Gene3D" id="1.25.60.10">
    <property type="entry name" value="MgtE N-terminal domain-like"/>
    <property type="match status" value="1"/>
</dbReference>
<keyword evidence="4" id="KW-1185">Reference proteome</keyword>
<dbReference type="AlphaFoldDB" id="A0A919NAG0"/>
<dbReference type="InterPro" id="IPR038076">
    <property type="entry name" value="MgtE_N_sf"/>
</dbReference>
<accession>A0A919NAG0</accession>
<evidence type="ECO:0000256" key="1">
    <source>
        <dbReference type="SAM" id="MobiDB-lite"/>
    </source>
</evidence>
<organism evidence="3 4">
    <name type="scientific">Actinoplanes siamensis</name>
    <dbReference type="NCBI Taxonomy" id="1223317"/>
    <lineage>
        <taxon>Bacteria</taxon>
        <taxon>Bacillati</taxon>
        <taxon>Actinomycetota</taxon>
        <taxon>Actinomycetes</taxon>
        <taxon>Micromonosporales</taxon>
        <taxon>Micromonosporaceae</taxon>
        <taxon>Actinoplanes</taxon>
    </lineage>
</organism>
<evidence type="ECO:0000259" key="2">
    <source>
        <dbReference type="Pfam" id="PF03448"/>
    </source>
</evidence>
<name>A0A919NAG0_9ACTN</name>
<comment type="caution">
    <text evidence="3">The sequence shown here is derived from an EMBL/GenBank/DDBJ whole genome shotgun (WGS) entry which is preliminary data.</text>
</comment>